<dbReference type="EMBL" id="DWWJ01000144">
    <property type="protein sequence ID" value="HJC41477.1"/>
    <property type="molecule type" value="Genomic_DNA"/>
</dbReference>
<dbReference type="InterPro" id="IPR010298">
    <property type="entry name" value="YacP-like"/>
</dbReference>
<accession>A0A9D2NZR0</accession>
<dbReference type="CDD" id="cd10912">
    <property type="entry name" value="PIN_YacP-like"/>
    <property type="match status" value="1"/>
</dbReference>
<feature type="non-terminal residue" evidence="1">
    <location>
        <position position="1"/>
    </location>
</feature>
<evidence type="ECO:0000313" key="1">
    <source>
        <dbReference type="EMBL" id="HJC41477.1"/>
    </source>
</evidence>
<dbReference type="Proteomes" id="UP000823882">
    <property type="component" value="Unassembled WGS sequence"/>
</dbReference>
<reference evidence="1" key="2">
    <citation type="submission" date="2021-04" db="EMBL/GenBank/DDBJ databases">
        <authorList>
            <person name="Gilroy R."/>
        </authorList>
    </citation>
    <scope>NUCLEOTIDE SEQUENCE</scope>
    <source>
        <strain evidence="1">CHK186-1790</strain>
    </source>
</reference>
<dbReference type="AlphaFoldDB" id="A0A9D2NZR0"/>
<proteinExistence type="predicted"/>
<protein>
    <submittedName>
        <fullName evidence="1">NYN domain-containing protein</fullName>
    </submittedName>
</protein>
<organism evidence="1 2">
    <name type="scientific">Candidatus Intestinimonas pullistercoris</name>
    <dbReference type="NCBI Taxonomy" id="2838623"/>
    <lineage>
        <taxon>Bacteria</taxon>
        <taxon>Bacillati</taxon>
        <taxon>Bacillota</taxon>
        <taxon>Clostridia</taxon>
        <taxon>Eubacteriales</taxon>
        <taxon>Intestinimonas</taxon>
    </lineage>
</organism>
<dbReference type="PANTHER" id="PTHR34547">
    <property type="entry name" value="YACP-LIKE NYN DOMAIN PROTEIN"/>
    <property type="match status" value="1"/>
</dbReference>
<evidence type="ECO:0000313" key="2">
    <source>
        <dbReference type="Proteomes" id="UP000823882"/>
    </source>
</evidence>
<dbReference type="PANTHER" id="PTHR34547:SF1">
    <property type="entry name" value="YACP-LIKE NYN DOMAIN PROTEIN"/>
    <property type="match status" value="1"/>
</dbReference>
<sequence>DGYNIIFAWDELKAIARDNLDAARQKLMDLMSNYQGYKKCQVILVFDAYKVPRGTGEISKYHNIYVVYTKEAETADAYIEKTTYELSRKKYRVRVATSDYAEQMIILGHGALRLSATTFHAEVEQAAGQINALLQRQNNRLSRSRPVAAAMERAEKRR</sequence>
<gene>
    <name evidence="1" type="ORF">H9701_07985</name>
</gene>
<reference evidence="1" key="1">
    <citation type="journal article" date="2021" name="PeerJ">
        <title>Extensive microbial diversity within the chicken gut microbiome revealed by metagenomics and culture.</title>
        <authorList>
            <person name="Gilroy R."/>
            <person name="Ravi A."/>
            <person name="Getino M."/>
            <person name="Pursley I."/>
            <person name="Horton D.L."/>
            <person name="Alikhan N.F."/>
            <person name="Baker D."/>
            <person name="Gharbi K."/>
            <person name="Hall N."/>
            <person name="Watson M."/>
            <person name="Adriaenssens E.M."/>
            <person name="Foster-Nyarko E."/>
            <person name="Jarju S."/>
            <person name="Secka A."/>
            <person name="Antonio M."/>
            <person name="Oren A."/>
            <person name="Chaudhuri R.R."/>
            <person name="La Ragione R."/>
            <person name="Hildebrand F."/>
            <person name="Pallen M.J."/>
        </authorList>
    </citation>
    <scope>NUCLEOTIDE SEQUENCE</scope>
    <source>
        <strain evidence="1">CHK186-1790</strain>
    </source>
</reference>
<name>A0A9D2NZR0_9FIRM</name>
<comment type="caution">
    <text evidence="1">The sequence shown here is derived from an EMBL/GenBank/DDBJ whole genome shotgun (WGS) entry which is preliminary data.</text>
</comment>
<dbReference type="Pfam" id="PF05991">
    <property type="entry name" value="NYN_YacP"/>
    <property type="match status" value="1"/>
</dbReference>